<sequence>MLDEAACLRLTAASLSCPCSVSPIAGQEGVHFHEGGKILNSDTTRQCGVSWKTVVPEMILDYFRLVFKFQYTLHGSRASVCLEESHLYRLQPLPFVSAIFCSDRQNILGFRP</sequence>
<name>A0A5B7JVU5_PORTR</name>
<reference evidence="1 2" key="1">
    <citation type="submission" date="2019-05" db="EMBL/GenBank/DDBJ databases">
        <title>Another draft genome of Portunus trituberculatus and its Hox gene families provides insights of decapod evolution.</title>
        <authorList>
            <person name="Jeong J.-H."/>
            <person name="Song I."/>
            <person name="Kim S."/>
            <person name="Choi T."/>
            <person name="Kim D."/>
            <person name="Ryu S."/>
            <person name="Kim W."/>
        </authorList>
    </citation>
    <scope>NUCLEOTIDE SEQUENCE [LARGE SCALE GENOMIC DNA]</scope>
    <source>
        <tissue evidence="1">Muscle</tissue>
    </source>
</reference>
<comment type="caution">
    <text evidence="1">The sequence shown here is derived from an EMBL/GenBank/DDBJ whole genome shotgun (WGS) entry which is preliminary data.</text>
</comment>
<dbReference type="AlphaFoldDB" id="A0A5B7JVU5"/>
<evidence type="ECO:0000313" key="2">
    <source>
        <dbReference type="Proteomes" id="UP000324222"/>
    </source>
</evidence>
<evidence type="ECO:0000313" key="1">
    <source>
        <dbReference type="EMBL" id="MPD01011.1"/>
    </source>
</evidence>
<proteinExistence type="predicted"/>
<keyword evidence="2" id="KW-1185">Reference proteome</keyword>
<gene>
    <name evidence="1" type="ORF">E2C01_096521</name>
</gene>
<dbReference type="Proteomes" id="UP000324222">
    <property type="component" value="Unassembled WGS sequence"/>
</dbReference>
<organism evidence="1 2">
    <name type="scientific">Portunus trituberculatus</name>
    <name type="common">Swimming crab</name>
    <name type="synonym">Neptunus trituberculatus</name>
    <dbReference type="NCBI Taxonomy" id="210409"/>
    <lineage>
        <taxon>Eukaryota</taxon>
        <taxon>Metazoa</taxon>
        <taxon>Ecdysozoa</taxon>
        <taxon>Arthropoda</taxon>
        <taxon>Crustacea</taxon>
        <taxon>Multicrustacea</taxon>
        <taxon>Malacostraca</taxon>
        <taxon>Eumalacostraca</taxon>
        <taxon>Eucarida</taxon>
        <taxon>Decapoda</taxon>
        <taxon>Pleocyemata</taxon>
        <taxon>Brachyura</taxon>
        <taxon>Eubrachyura</taxon>
        <taxon>Portunoidea</taxon>
        <taxon>Portunidae</taxon>
        <taxon>Portuninae</taxon>
        <taxon>Portunus</taxon>
    </lineage>
</organism>
<dbReference type="EMBL" id="VSRR010125397">
    <property type="protein sequence ID" value="MPD01011.1"/>
    <property type="molecule type" value="Genomic_DNA"/>
</dbReference>
<accession>A0A5B7JVU5</accession>
<protein>
    <submittedName>
        <fullName evidence="1">Uncharacterized protein</fullName>
    </submittedName>
</protein>